<name>A0ABT9YP02_9STRE</name>
<gene>
    <name evidence="2" type="ORF">J2S23_000248</name>
</gene>
<keyword evidence="1" id="KW-0472">Membrane</keyword>
<keyword evidence="3" id="KW-1185">Reference proteome</keyword>
<protein>
    <submittedName>
        <fullName evidence="2">Uncharacterized protein</fullName>
    </submittedName>
</protein>
<reference evidence="2 3" key="1">
    <citation type="submission" date="2023-07" db="EMBL/GenBank/DDBJ databases">
        <title>Genomic Encyclopedia of Type Strains, Phase IV (KMG-IV): sequencing the most valuable type-strain genomes for metagenomic binning, comparative biology and taxonomic classification.</title>
        <authorList>
            <person name="Goeker M."/>
        </authorList>
    </citation>
    <scope>NUCLEOTIDE SEQUENCE [LARGE SCALE GENOMIC DNA]</scope>
    <source>
        <strain evidence="2 3">DSM 105143</strain>
    </source>
</reference>
<evidence type="ECO:0000256" key="1">
    <source>
        <dbReference type="SAM" id="Phobius"/>
    </source>
</evidence>
<sequence length="59" mass="6445">MKNYFLTLTLSAISLALAITVFAESVIEGPILITLCVLTLTYGLVGICCRHKTFKKVPD</sequence>
<dbReference type="RefSeq" id="WP_307120948.1">
    <property type="nucleotide sequence ID" value="NZ_JAUSTM010000002.1"/>
</dbReference>
<proteinExistence type="predicted"/>
<accession>A0ABT9YP02</accession>
<dbReference type="Proteomes" id="UP001223079">
    <property type="component" value="Unassembled WGS sequence"/>
</dbReference>
<keyword evidence="1" id="KW-1133">Transmembrane helix</keyword>
<comment type="caution">
    <text evidence="2">The sequence shown here is derived from an EMBL/GenBank/DDBJ whole genome shotgun (WGS) entry which is preliminary data.</text>
</comment>
<feature type="transmembrane region" description="Helical" evidence="1">
    <location>
        <begin position="28"/>
        <end position="49"/>
    </location>
</feature>
<organism evidence="2 3">
    <name type="scientific">Streptococcus moroccensis</name>
    <dbReference type="NCBI Taxonomy" id="1451356"/>
    <lineage>
        <taxon>Bacteria</taxon>
        <taxon>Bacillati</taxon>
        <taxon>Bacillota</taxon>
        <taxon>Bacilli</taxon>
        <taxon>Lactobacillales</taxon>
        <taxon>Streptococcaceae</taxon>
        <taxon>Streptococcus</taxon>
    </lineage>
</organism>
<dbReference type="EMBL" id="JAUSTM010000002">
    <property type="protein sequence ID" value="MDQ0221716.1"/>
    <property type="molecule type" value="Genomic_DNA"/>
</dbReference>
<keyword evidence="1" id="KW-0812">Transmembrane</keyword>
<evidence type="ECO:0000313" key="2">
    <source>
        <dbReference type="EMBL" id="MDQ0221716.1"/>
    </source>
</evidence>
<evidence type="ECO:0000313" key="3">
    <source>
        <dbReference type="Proteomes" id="UP001223079"/>
    </source>
</evidence>